<proteinExistence type="predicted"/>
<dbReference type="Proteomes" id="UP001370490">
    <property type="component" value="Unassembled WGS sequence"/>
</dbReference>
<dbReference type="Pfam" id="PF02453">
    <property type="entry name" value="Reticulon"/>
    <property type="match status" value="1"/>
</dbReference>
<dbReference type="PANTHER" id="PTHR10994:SF67">
    <property type="entry name" value="RETICULON-LIKE PROTEIN B16"/>
    <property type="match status" value="1"/>
</dbReference>
<dbReference type="PANTHER" id="PTHR10994">
    <property type="entry name" value="RETICULON"/>
    <property type="match status" value="1"/>
</dbReference>
<dbReference type="GO" id="GO:0005789">
    <property type="term" value="C:endoplasmic reticulum membrane"/>
    <property type="evidence" value="ECO:0007669"/>
    <property type="project" value="UniProtKB-SubCell"/>
</dbReference>
<keyword evidence="5 6" id="KW-0472">Membrane</keyword>
<dbReference type="InterPro" id="IPR003388">
    <property type="entry name" value="Reticulon"/>
</dbReference>
<feature type="compositionally biased region" description="Low complexity" evidence="7">
    <location>
        <begin position="22"/>
        <end position="34"/>
    </location>
</feature>
<organism evidence="9 10">
    <name type="scientific">Dillenia turbinata</name>
    <dbReference type="NCBI Taxonomy" id="194707"/>
    <lineage>
        <taxon>Eukaryota</taxon>
        <taxon>Viridiplantae</taxon>
        <taxon>Streptophyta</taxon>
        <taxon>Embryophyta</taxon>
        <taxon>Tracheophyta</taxon>
        <taxon>Spermatophyta</taxon>
        <taxon>Magnoliopsida</taxon>
        <taxon>eudicotyledons</taxon>
        <taxon>Gunneridae</taxon>
        <taxon>Pentapetalae</taxon>
        <taxon>Dilleniales</taxon>
        <taxon>Dilleniaceae</taxon>
        <taxon>Dillenia</taxon>
    </lineage>
</organism>
<evidence type="ECO:0000313" key="9">
    <source>
        <dbReference type="EMBL" id="KAK6932923.1"/>
    </source>
</evidence>
<feature type="region of interest" description="Disordered" evidence="7">
    <location>
        <begin position="1"/>
        <end position="34"/>
    </location>
</feature>
<feature type="domain" description="Reticulon" evidence="8">
    <location>
        <begin position="54"/>
        <end position="239"/>
    </location>
</feature>
<accession>A0AAN8VS40</accession>
<sequence>MTENSQDLCDVVEDKDGRKEMSSGASSASTSSPSSYRLFDGKLTIHESMGGGKAADIMLWKRRHISLGIAIVATAAWFLFERSGLSFLSICSNLMLILIAAKYIRAGYAAYRNTQLETVPELELSEELVNNAAASFRAKVNYVLLMAHDITLGKDFKLFFQVVVCLWIVSVIGSLFSFFTLAYIGTILSITIPALYSRYQAQVDRCAGLIHQKFSRHYKIVDENVFSRLPRGLSKEKET</sequence>
<evidence type="ECO:0000256" key="6">
    <source>
        <dbReference type="RuleBase" id="RU363132"/>
    </source>
</evidence>
<keyword evidence="2 6" id="KW-0812">Transmembrane</keyword>
<feature type="transmembrane region" description="Helical" evidence="6">
    <location>
        <begin position="86"/>
        <end position="104"/>
    </location>
</feature>
<evidence type="ECO:0000256" key="1">
    <source>
        <dbReference type="ARBA" id="ARBA00004477"/>
    </source>
</evidence>
<evidence type="ECO:0000256" key="4">
    <source>
        <dbReference type="ARBA" id="ARBA00022989"/>
    </source>
</evidence>
<comment type="subcellular location">
    <subcellularLocation>
        <location evidence="1 6">Endoplasmic reticulum membrane</location>
        <topology evidence="1 6">Multi-pass membrane protein</topology>
    </subcellularLocation>
</comment>
<name>A0AAN8VS40_9MAGN</name>
<dbReference type="AlphaFoldDB" id="A0AAN8VS40"/>
<keyword evidence="3 6" id="KW-0256">Endoplasmic reticulum</keyword>
<evidence type="ECO:0000256" key="7">
    <source>
        <dbReference type="SAM" id="MobiDB-lite"/>
    </source>
</evidence>
<protein>
    <recommendedName>
        <fullName evidence="6">Reticulon-like protein</fullName>
    </recommendedName>
</protein>
<reference evidence="9 10" key="1">
    <citation type="submission" date="2023-12" db="EMBL/GenBank/DDBJ databases">
        <title>A high-quality genome assembly for Dillenia turbinata (Dilleniales).</title>
        <authorList>
            <person name="Chanderbali A."/>
        </authorList>
    </citation>
    <scope>NUCLEOTIDE SEQUENCE [LARGE SCALE GENOMIC DNA]</scope>
    <source>
        <strain evidence="9">LSX21</strain>
        <tissue evidence="9">Leaf</tissue>
    </source>
</reference>
<feature type="transmembrane region" description="Helical" evidence="6">
    <location>
        <begin position="64"/>
        <end position="80"/>
    </location>
</feature>
<dbReference type="GO" id="GO:0009617">
    <property type="term" value="P:response to bacterium"/>
    <property type="evidence" value="ECO:0007669"/>
    <property type="project" value="InterPro"/>
</dbReference>
<keyword evidence="4 6" id="KW-1133">Transmembrane helix</keyword>
<evidence type="ECO:0000256" key="5">
    <source>
        <dbReference type="ARBA" id="ARBA00023136"/>
    </source>
</evidence>
<feature type="compositionally biased region" description="Basic and acidic residues" evidence="7">
    <location>
        <begin position="12"/>
        <end position="21"/>
    </location>
</feature>
<feature type="transmembrane region" description="Helical" evidence="6">
    <location>
        <begin position="158"/>
        <end position="184"/>
    </location>
</feature>
<evidence type="ECO:0000313" key="10">
    <source>
        <dbReference type="Proteomes" id="UP001370490"/>
    </source>
</evidence>
<evidence type="ECO:0000256" key="2">
    <source>
        <dbReference type="ARBA" id="ARBA00022692"/>
    </source>
</evidence>
<comment type="caution">
    <text evidence="9">The sequence shown here is derived from an EMBL/GenBank/DDBJ whole genome shotgun (WGS) entry which is preliminary data.</text>
</comment>
<keyword evidence="10" id="KW-1185">Reference proteome</keyword>
<dbReference type="PROSITE" id="PS50845">
    <property type="entry name" value="RETICULON"/>
    <property type="match status" value="1"/>
</dbReference>
<gene>
    <name evidence="9" type="ORF">RJ641_035817</name>
</gene>
<evidence type="ECO:0000259" key="8">
    <source>
        <dbReference type="PROSITE" id="PS50845"/>
    </source>
</evidence>
<dbReference type="InterPro" id="IPR045064">
    <property type="entry name" value="Reticulon-like"/>
</dbReference>
<dbReference type="EMBL" id="JBAMMX010000009">
    <property type="protein sequence ID" value="KAK6932923.1"/>
    <property type="molecule type" value="Genomic_DNA"/>
</dbReference>
<evidence type="ECO:0000256" key="3">
    <source>
        <dbReference type="ARBA" id="ARBA00022824"/>
    </source>
</evidence>